<evidence type="ECO:0000313" key="3">
    <source>
        <dbReference type="EMBL" id="KNE58299.1"/>
    </source>
</evidence>
<dbReference type="InterPro" id="IPR000938">
    <property type="entry name" value="CAP-Gly_domain"/>
</dbReference>
<keyword evidence="4" id="KW-1185">Reference proteome</keyword>
<reference evidence="4" key="2">
    <citation type="submission" date="2009-11" db="EMBL/GenBank/DDBJ databases">
        <title>The Genome Sequence of Allomyces macrogynus strain ATCC 38327.</title>
        <authorList>
            <consortium name="The Broad Institute Genome Sequencing Platform"/>
            <person name="Russ C."/>
            <person name="Cuomo C."/>
            <person name="Shea T."/>
            <person name="Young S.K."/>
            <person name="Zeng Q."/>
            <person name="Koehrsen M."/>
            <person name="Haas B."/>
            <person name="Borodovsky M."/>
            <person name="Guigo R."/>
            <person name="Alvarado L."/>
            <person name="Berlin A."/>
            <person name="Borenstein D."/>
            <person name="Chen Z."/>
            <person name="Engels R."/>
            <person name="Freedman E."/>
            <person name="Gellesch M."/>
            <person name="Goldberg J."/>
            <person name="Griggs A."/>
            <person name="Gujja S."/>
            <person name="Heiman D."/>
            <person name="Hepburn T."/>
            <person name="Howarth C."/>
            <person name="Jen D."/>
            <person name="Larson L."/>
            <person name="Lewis B."/>
            <person name="Mehta T."/>
            <person name="Park D."/>
            <person name="Pearson M."/>
            <person name="Roberts A."/>
            <person name="Saif S."/>
            <person name="Shenoy N."/>
            <person name="Sisk P."/>
            <person name="Stolte C."/>
            <person name="Sykes S."/>
            <person name="Walk T."/>
            <person name="White J."/>
            <person name="Yandava C."/>
            <person name="Burger G."/>
            <person name="Gray M.W."/>
            <person name="Holland P.W.H."/>
            <person name="King N."/>
            <person name="Lang F.B.F."/>
            <person name="Roger A.J."/>
            <person name="Ruiz-Trillo I."/>
            <person name="Lander E."/>
            <person name="Nusbaum C."/>
        </authorList>
    </citation>
    <scope>NUCLEOTIDE SEQUENCE [LARGE SCALE GENOMIC DNA]</scope>
    <source>
        <strain evidence="4">ATCC 38327</strain>
    </source>
</reference>
<proteinExistence type="predicted"/>
<feature type="domain" description="CAP-Gly" evidence="2">
    <location>
        <begin position="34"/>
        <end position="76"/>
    </location>
</feature>
<dbReference type="AlphaFoldDB" id="A0A0L0S7H2"/>
<name>A0A0L0S7H2_ALLM3</name>
<dbReference type="SUPFAM" id="SSF74924">
    <property type="entry name" value="Cap-Gly domain"/>
    <property type="match status" value="1"/>
</dbReference>
<dbReference type="VEuPathDB" id="FungiDB:AMAG_18395"/>
<gene>
    <name evidence="3" type="ORF">AMAG_18395</name>
</gene>
<dbReference type="EMBL" id="GG745332">
    <property type="protein sequence ID" value="KNE58299.1"/>
    <property type="molecule type" value="Genomic_DNA"/>
</dbReference>
<dbReference type="Gene3D" id="2.30.30.190">
    <property type="entry name" value="CAP Gly-rich-like domain"/>
    <property type="match status" value="1"/>
</dbReference>
<evidence type="ECO:0000313" key="4">
    <source>
        <dbReference type="Proteomes" id="UP000054350"/>
    </source>
</evidence>
<organism evidence="3 4">
    <name type="scientific">Allomyces macrogynus (strain ATCC 38327)</name>
    <name type="common">Allomyces javanicus var. macrogynus</name>
    <dbReference type="NCBI Taxonomy" id="578462"/>
    <lineage>
        <taxon>Eukaryota</taxon>
        <taxon>Fungi</taxon>
        <taxon>Fungi incertae sedis</taxon>
        <taxon>Blastocladiomycota</taxon>
        <taxon>Blastocladiomycetes</taxon>
        <taxon>Blastocladiales</taxon>
        <taxon>Blastocladiaceae</taxon>
        <taxon>Allomyces</taxon>
    </lineage>
</organism>
<evidence type="ECO:0000256" key="1">
    <source>
        <dbReference type="SAM" id="MobiDB-lite"/>
    </source>
</evidence>
<dbReference type="OrthoDB" id="5295208at2759"/>
<dbReference type="PROSITE" id="PS50245">
    <property type="entry name" value="CAP_GLY_2"/>
    <property type="match status" value="1"/>
</dbReference>
<dbReference type="eggNOG" id="KOG0241">
    <property type="taxonomic scope" value="Eukaryota"/>
</dbReference>
<accession>A0A0L0S7H2</accession>
<dbReference type="Proteomes" id="UP000054350">
    <property type="component" value="Unassembled WGS sequence"/>
</dbReference>
<feature type="region of interest" description="Disordered" evidence="1">
    <location>
        <begin position="169"/>
        <end position="190"/>
    </location>
</feature>
<evidence type="ECO:0000259" key="2">
    <source>
        <dbReference type="PROSITE" id="PS50245"/>
    </source>
</evidence>
<sequence>MAALPKLLGSRSFQVDGDVCIMATGHRGVVRYFGPTSKDAGDWLGIELHAPVGNSTGALKGKQHFLCPPKHGTFVKPAKCIEWSTIEWIAAIFEQLQGQPDVVKLTESGFTIRRTELARIGWDQFAQATSADPAVTERLVQWFFPLPLCMGEPLLVAMARAASPTGTVPLAAAEPDSTAGAAERDPATTG</sequence>
<dbReference type="SMART" id="SM01052">
    <property type="entry name" value="CAP_GLY"/>
    <property type="match status" value="1"/>
</dbReference>
<dbReference type="STRING" id="578462.A0A0L0S7H2"/>
<dbReference type="Pfam" id="PF01302">
    <property type="entry name" value="CAP_GLY"/>
    <property type="match status" value="1"/>
</dbReference>
<protein>
    <recommendedName>
        <fullName evidence="2">CAP-Gly domain-containing protein</fullName>
    </recommendedName>
</protein>
<dbReference type="InterPro" id="IPR036859">
    <property type="entry name" value="CAP-Gly_dom_sf"/>
</dbReference>
<reference evidence="3 4" key="1">
    <citation type="submission" date="2009-11" db="EMBL/GenBank/DDBJ databases">
        <title>Annotation of Allomyces macrogynus ATCC 38327.</title>
        <authorList>
            <consortium name="The Broad Institute Genome Sequencing Platform"/>
            <person name="Russ C."/>
            <person name="Cuomo C."/>
            <person name="Burger G."/>
            <person name="Gray M.W."/>
            <person name="Holland P.W.H."/>
            <person name="King N."/>
            <person name="Lang F.B.F."/>
            <person name="Roger A.J."/>
            <person name="Ruiz-Trillo I."/>
            <person name="Young S.K."/>
            <person name="Zeng Q."/>
            <person name="Gargeya S."/>
            <person name="Fitzgerald M."/>
            <person name="Haas B."/>
            <person name="Abouelleil A."/>
            <person name="Alvarado L."/>
            <person name="Arachchi H.M."/>
            <person name="Berlin A."/>
            <person name="Chapman S.B."/>
            <person name="Gearin G."/>
            <person name="Goldberg J."/>
            <person name="Griggs A."/>
            <person name="Gujja S."/>
            <person name="Hansen M."/>
            <person name="Heiman D."/>
            <person name="Howarth C."/>
            <person name="Larimer J."/>
            <person name="Lui A."/>
            <person name="MacDonald P.J.P."/>
            <person name="McCowen C."/>
            <person name="Montmayeur A."/>
            <person name="Murphy C."/>
            <person name="Neiman D."/>
            <person name="Pearson M."/>
            <person name="Priest M."/>
            <person name="Roberts A."/>
            <person name="Saif S."/>
            <person name="Shea T."/>
            <person name="Sisk P."/>
            <person name="Stolte C."/>
            <person name="Sykes S."/>
            <person name="Wortman J."/>
            <person name="Nusbaum C."/>
            <person name="Birren B."/>
        </authorList>
    </citation>
    <scope>NUCLEOTIDE SEQUENCE [LARGE SCALE GENOMIC DNA]</scope>
    <source>
        <strain evidence="3 4">ATCC 38327</strain>
    </source>
</reference>
<dbReference type="PANTHER" id="PTHR18916">
    <property type="entry name" value="DYNACTIN 1-RELATED MICROTUBULE-BINDING"/>
    <property type="match status" value="1"/>
</dbReference>